<comment type="caution">
    <text evidence="1">The sequence shown here is derived from an EMBL/GenBank/DDBJ whole genome shotgun (WGS) entry which is preliminary data.</text>
</comment>
<dbReference type="Proteomes" id="UP001148737">
    <property type="component" value="Unassembled WGS sequence"/>
</dbReference>
<organism evidence="1 2">
    <name type="scientific">Lecanicillium saksenae</name>
    <dbReference type="NCBI Taxonomy" id="468837"/>
    <lineage>
        <taxon>Eukaryota</taxon>
        <taxon>Fungi</taxon>
        <taxon>Dikarya</taxon>
        <taxon>Ascomycota</taxon>
        <taxon>Pezizomycotina</taxon>
        <taxon>Sordariomycetes</taxon>
        <taxon>Hypocreomycetidae</taxon>
        <taxon>Hypocreales</taxon>
        <taxon>Cordycipitaceae</taxon>
        <taxon>Lecanicillium</taxon>
    </lineage>
</organism>
<name>A0ACC1R3C1_9HYPO</name>
<keyword evidence="2" id="KW-1185">Reference proteome</keyword>
<protein>
    <submittedName>
        <fullName evidence="1">Uncharacterized protein</fullName>
    </submittedName>
</protein>
<accession>A0ACC1R3C1</accession>
<sequence>MRPSAKSSTSWLCVMYSLAKAVAAASAAQQSQIVTSVFCAELHFQDPIVASVVRADATATEYAIHCGDQWEDGSYGECGDVHNDTMILTVGPSTMAVLGRDEHFTRGFDCRIKDSTTAACDFYLNGTYALERGHFPMDIPDPEDPDVKFEEFIRPLTITAGFEKLAVHQTSSAATSPTPASAATASYAPATQTESTSFPTKSPSQTPSGKSSASLTGANSILALAGLLPALILTVM</sequence>
<dbReference type="EMBL" id="JANAKD010000145">
    <property type="protein sequence ID" value="KAJ3497001.1"/>
    <property type="molecule type" value="Genomic_DNA"/>
</dbReference>
<reference evidence="1" key="1">
    <citation type="submission" date="2022-07" db="EMBL/GenBank/DDBJ databases">
        <title>Genome Sequence of Lecanicillium saksenae.</title>
        <authorList>
            <person name="Buettner E."/>
        </authorList>
    </citation>
    <scope>NUCLEOTIDE SEQUENCE</scope>
    <source>
        <strain evidence="1">VT-O1</strain>
    </source>
</reference>
<evidence type="ECO:0000313" key="1">
    <source>
        <dbReference type="EMBL" id="KAJ3497001.1"/>
    </source>
</evidence>
<proteinExistence type="predicted"/>
<evidence type="ECO:0000313" key="2">
    <source>
        <dbReference type="Proteomes" id="UP001148737"/>
    </source>
</evidence>
<gene>
    <name evidence="1" type="ORF">NLG97_g2227</name>
</gene>